<keyword evidence="3" id="KW-1185">Reference proteome</keyword>
<dbReference type="Proteomes" id="UP000228934">
    <property type="component" value="Unassembled WGS sequence"/>
</dbReference>
<evidence type="ECO:0000313" key="3">
    <source>
        <dbReference type="Proteomes" id="UP000228934"/>
    </source>
</evidence>
<proteinExistence type="predicted"/>
<protein>
    <submittedName>
        <fullName evidence="2">Uncharacterized protein</fullName>
    </submittedName>
</protein>
<dbReference type="OrthoDB" id="1932706at2759"/>
<evidence type="ECO:0000256" key="1">
    <source>
        <dbReference type="SAM" id="MobiDB-lite"/>
    </source>
</evidence>
<name>A0A2G9RAP3_AQUCT</name>
<feature type="compositionally biased region" description="Low complexity" evidence="1">
    <location>
        <begin position="1"/>
        <end position="35"/>
    </location>
</feature>
<organism evidence="2 3">
    <name type="scientific">Aquarana catesbeiana</name>
    <name type="common">American bullfrog</name>
    <name type="synonym">Rana catesbeiana</name>
    <dbReference type="NCBI Taxonomy" id="8400"/>
    <lineage>
        <taxon>Eukaryota</taxon>
        <taxon>Metazoa</taxon>
        <taxon>Chordata</taxon>
        <taxon>Craniata</taxon>
        <taxon>Vertebrata</taxon>
        <taxon>Euteleostomi</taxon>
        <taxon>Amphibia</taxon>
        <taxon>Batrachia</taxon>
        <taxon>Anura</taxon>
        <taxon>Neobatrachia</taxon>
        <taxon>Ranoidea</taxon>
        <taxon>Ranidae</taxon>
        <taxon>Aquarana</taxon>
    </lineage>
</organism>
<accession>A0A2G9RAP3</accession>
<gene>
    <name evidence="2" type="ORF">AB205_0141980</name>
</gene>
<evidence type="ECO:0000313" key="2">
    <source>
        <dbReference type="EMBL" id="PIO24946.1"/>
    </source>
</evidence>
<dbReference type="AlphaFoldDB" id="A0A2G9RAP3"/>
<feature type="region of interest" description="Disordered" evidence="1">
    <location>
        <begin position="1"/>
        <end position="46"/>
    </location>
</feature>
<reference evidence="3" key="1">
    <citation type="journal article" date="2017" name="Nat. Commun.">
        <title>The North American bullfrog draft genome provides insight into hormonal regulation of long noncoding RNA.</title>
        <authorList>
            <person name="Hammond S.A."/>
            <person name="Warren R.L."/>
            <person name="Vandervalk B.P."/>
            <person name="Kucuk E."/>
            <person name="Khan H."/>
            <person name="Gibb E.A."/>
            <person name="Pandoh P."/>
            <person name="Kirk H."/>
            <person name="Zhao Y."/>
            <person name="Jones M."/>
            <person name="Mungall A.J."/>
            <person name="Coope R."/>
            <person name="Pleasance S."/>
            <person name="Moore R.A."/>
            <person name="Holt R.A."/>
            <person name="Round J.M."/>
            <person name="Ohora S."/>
            <person name="Walle B.V."/>
            <person name="Veldhoen N."/>
            <person name="Helbing C.C."/>
            <person name="Birol I."/>
        </authorList>
    </citation>
    <scope>NUCLEOTIDE SEQUENCE [LARGE SCALE GENOMIC DNA]</scope>
</reference>
<dbReference type="EMBL" id="KV947769">
    <property type="protein sequence ID" value="PIO24946.1"/>
    <property type="molecule type" value="Genomic_DNA"/>
</dbReference>
<sequence>MQQQQPQLSQYSPQQSATSSPQQQGDQLGLLPSGLEHGSSSQEQTLSAQQAAVINLTGVGGFMPQQAAVLPQLGSTVNRPGQGRPYQNLQLSPALQLQQQAMQQQKQHIQDERVAFEFIKQQGSNAYNNFRFPQRSASCNSCNIKCTKWLRQLRKHSHSTSLIPTANQEVN</sequence>